<name>S0ES68_CHTCT</name>
<evidence type="ECO:0000313" key="2">
    <source>
        <dbReference type="Proteomes" id="UP000014227"/>
    </source>
</evidence>
<accession>S0ES68</accession>
<dbReference type="Proteomes" id="UP000014227">
    <property type="component" value="Chromosome I"/>
</dbReference>
<proteinExistence type="predicted"/>
<dbReference type="InParanoid" id="S0ES68"/>
<dbReference type="KEGG" id="ccz:CCALI_00054"/>
<gene>
    <name evidence="1" type="ORF">CCALI_00054</name>
</gene>
<dbReference type="HOGENOM" id="CLU_1861653_0_0_0"/>
<dbReference type="AlphaFoldDB" id="S0ES68"/>
<evidence type="ECO:0000313" key="1">
    <source>
        <dbReference type="EMBL" id="CCW33894.1"/>
    </source>
</evidence>
<keyword evidence="2" id="KW-1185">Reference proteome</keyword>
<organism evidence="1 2">
    <name type="scientific">Chthonomonas calidirosea (strain DSM 23976 / ICMP 18418 / T49)</name>
    <dbReference type="NCBI Taxonomy" id="1303518"/>
    <lineage>
        <taxon>Bacteria</taxon>
        <taxon>Bacillati</taxon>
        <taxon>Armatimonadota</taxon>
        <taxon>Chthonomonadia</taxon>
        <taxon>Chthonomonadales</taxon>
        <taxon>Chthonomonadaceae</taxon>
        <taxon>Chthonomonas</taxon>
    </lineage>
</organism>
<sequence length="137" mass="15247">MLLYGSEAVEFKGTADYYDHDGYVCNFGWTDMVPQLMSASTPGAHYPPVRLKWTLFRLAVHHKISRNEAVGSVQNCTIPVHVSVETVDVQKGCDEILLQELTMLSRNKKQVSCYGSGGTALPYGGRPARLGWRFCYG</sequence>
<protein>
    <submittedName>
        <fullName evidence="1">Uncharacterized protein</fullName>
    </submittedName>
</protein>
<dbReference type="EMBL" id="HF951689">
    <property type="protein sequence ID" value="CCW33894.1"/>
    <property type="molecule type" value="Genomic_DNA"/>
</dbReference>
<reference evidence="2" key="1">
    <citation type="submission" date="2013-03" db="EMBL/GenBank/DDBJ databases">
        <title>Genome sequence of Chthonomonas calidirosea, the first sequenced genome from the Armatimonadetes phylum (formally candidate division OP10).</title>
        <authorList>
            <person name="Lee K.C.Y."/>
            <person name="Morgan X.C."/>
            <person name="Dunfield P.F."/>
            <person name="Tamas I."/>
            <person name="Houghton K.M."/>
            <person name="Vyssotski M."/>
            <person name="Ryan J.L.J."/>
            <person name="Lagutin K."/>
            <person name="McDonald I.R."/>
            <person name="Stott M.B."/>
        </authorList>
    </citation>
    <scope>NUCLEOTIDE SEQUENCE [LARGE SCALE GENOMIC DNA]</scope>
    <source>
        <strain evidence="2">DSM 23976 / ICMP 18418 / T49</strain>
    </source>
</reference>